<reference evidence="2" key="1">
    <citation type="journal article" date="2023" name="Science">
        <title>Genome structures resolve the early diversification of teleost fishes.</title>
        <authorList>
            <person name="Parey E."/>
            <person name="Louis A."/>
            <person name="Montfort J."/>
            <person name="Bouchez O."/>
            <person name="Roques C."/>
            <person name="Iampietro C."/>
            <person name="Lluch J."/>
            <person name="Castinel A."/>
            <person name="Donnadieu C."/>
            <person name="Desvignes T."/>
            <person name="Floi Bucao C."/>
            <person name="Jouanno E."/>
            <person name="Wen M."/>
            <person name="Mejri S."/>
            <person name="Dirks R."/>
            <person name="Jansen H."/>
            <person name="Henkel C."/>
            <person name="Chen W.J."/>
            <person name="Zahm M."/>
            <person name="Cabau C."/>
            <person name="Klopp C."/>
            <person name="Thompson A.W."/>
            <person name="Robinson-Rechavi M."/>
            <person name="Braasch I."/>
            <person name="Lecointre G."/>
            <person name="Bobe J."/>
            <person name="Postlethwait J.H."/>
            <person name="Berthelot C."/>
            <person name="Roest Crollius H."/>
            <person name="Guiguen Y."/>
        </authorList>
    </citation>
    <scope>NUCLEOTIDE SEQUENCE</scope>
    <source>
        <strain evidence="2">NC1722</strain>
    </source>
</reference>
<dbReference type="AlphaFoldDB" id="A0AAD7SR07"/>
<evidence type="ECO:0000313" key="3">
    <source>
        <dbReference type="Proteomes" id="UP001221898"/>
    </source>
</evidence>
<dbReference type="EMBL" id="JAINUG010000041">
    <property type="protein sequence ID" value="KAJ8407026.1"/>
    <property type="molecule type" value="Genomic_DNA"/>
</dbReference>
<dbReference type="Proteomes" id="UP001221898">
    <property type="component" value="Unassembled WGS sequence"/>
</dbReference>
<feature type="compositionally biased region" description="Polar residues" evidence="1">
    <location>
        <begin position="40"/>
        <end position="51"/>
    </location>
</feature>
<evidence type="ECO:0000256" key="1">
    <source>
        <dbReference type="SAM" id="MobiDB-lite"/>
    </source>
</evidence>
<gene>
    <name evidence="2" type="ORF">AAFF_G00293020</name>
</gene>
<organism evidence="2 3">
    <name type="scientific">Aldrovandia affinis</name>
    <dbReference type="NCBI Taxonomy" id="143900"/>
    <lineage>
        <taxon>Eukaryota</taxon>
        <taxon>Metazoa</taxon>
        <taxon>Chordata</taxon>
        <taxon>Craniata</taxon>
        <taxon>Vertebrata</taxon>
        <taxon>Euteleostomi</taxon>
        <taxon>Actinopterygii</taxon>
        <taxon>Neopterygii</taxon>
        <taxon>Teleostei</taxon>
        <taxon>Notacanthiformes</taxon>
        <taxon>Halosauridae</taxon>
        <taxon>Aldrovandia</taxon>
    </lineage>
</organism>
<name>A0AAD7SR07_9TELE</name>
<sequence>MAENNGGETQGRERKRALLGLSLRSPTSAAVPQQISAQEVLQGGTAASSWESARVGQRRSRPAGPAAQSYIAHGGTFTGQQINGTALCSPANGF</sequence>
<accession>A0AAD7SR07</accession>
<feature type="region of interest" description="Disordered" evidence="1">
    <location>
        <begin position="40"/>
        <end position="69"/>
    </location>
</feature>
<keyword evidence="3" id="KW-1185">Reference proteome</keyword>
<proteinExistence type="predicted"/>
<protein>
    <submittedName>
        <fullName evidence="2">Uncharacterized protein</fullName>
    </submittedName>
</protein>
<comment type="caution">
    <text evidence="2">The sequence shown here is derived from an EMBL/GenBank/DDBJ whole genome shotgun (WGS) entry which is preliminary data.</text>
</comment>
<evidence type="ECO:0000313" key="2">
    <source>
        <dbReference type="EMBL" id="KAJ8407026.1"/>
    </source>
</evidence>